<geneLocation type="plasmid" evidence="1 2">
    <name>unnamed5</name>
</geneLocation>
<accession>A0A6N1B1W5</accession>
<dbReference type="KEGG" id="aoz:HUE56_23915"/>
<name>A0A6N1B1W5_9PROT</name>
<dbReference type="InterPro" id="IPR014989">
    <property type="entry name" value="DUF1839"/>
</dbReference>
<keyword evidence="1" id="KW-0614">Plasmid</keyword>
<dbReference type="EMBL" id="CP054620">
    <property type="protein sequence ID" value="QKS53642.1"/>
    <property type="molecule type" value="Genomic_DNA"/>
</dbReference>
<dbReference type="RefSeq" id="WP_149200704.1">
    <property type="nucleotide sequence ID" value="NZ_CP054620.1"/>
</dbReference>
<dbReference type="AlphaFoldDB" id="A0A6N1B1W5"/>
<dbReference type="Proteomes" id="UP000509702">
    <property type="component" value="Plasmid unnamed5"/>
</dbReference>
<evidence type="ECO:0000313" key="1">
    <source>
        <dbReference type="EMBL" id="QKS53642.1"/>
    </source>
</evidence>
<dbReference type="OrthoDB" id="8477651at2"/>
<dbReference type="Pfam" id="PF08893">
    <property type="entry name" value="DUF1839"/>
    <property type="match status" value="1"/>
</dbReference>
<sequence>MWTPHRPDGYDRHPLHQGSQEERIWPETNCYVDLWIEALHARGLEPRAMLGFTVTQDFEGDQFTFFKVPLEDLETLYGLRVQELAIYDSVEAHVAEQLKRSTANNLEGGGLVLVEVDGFHLPDTRGTSYGTTHVKTTVGIVRIDPAARTMDYFHNAGFYRLEGADYEGVAAAAAGPLFPYVEFVKPGTAALEGGALVTASLDLLRRHLARRPAGNPVTAYRAAFPEHLDRLLSRPMEYFHLYAFNLLRQLGANFELLGAHVRWLDGPADAVEACRSIAEGAKAMQFQLARTVARRKAPDLTDSFDRLERGYDAVLGSLARRYG</sequence>
<reference evidence="1 2" key="1">
    <citation type="submission" date="2020-06" db="EMBL/GenBank/DDBJ databases">
        <title>Complete genome of Azosprillum oryzae KACC14407.</title>
        <authorList>
            <person name="Kim M."/>
            <person name="Park Y.-J."/>
            <person name="Shin J.-H."/>
        </authorList>
    </citation>
    <scope>NUCLEOTIDE SEQUENCE [LARGE SCALE GENOMIC DNA]</scope>
    <source>
        <strain evidence="1 2">KACC 14407</strain>
        <plasmid evidence="1 2">unnamed5</plasmid>
    </source>
</reference>
<keyword evidence="2" id="KW-1185">Reference proteome</keyword>
<organism evidence="1 2">
    <name type="scientific">Azospirillum oryzae</name>
    <dbReference type="NCBI Taxonomy" id="286727"/>
    <lineage>
        <taxon>Bacteria</taxon>
        <taxon>Pseudomonadati</taxon>
        <taxon>Pseudomonadota</taxon>
        <taxon>Alphaproteobacteria</taxon>
        <taxon>Rhodospirillales</taxon>
        <taxon>Azospirillaceae</taxon>
        <taxon>Azospirillum</taxon>
    </lineage>
</organism>
<protein>
    <submittedName>
        <fullName evidence="1">DUF1839 family protein</fullName>
    </submittedName>
</protein>
<proteinExistence type="predicted"/>
<evidence type="ECO:0000313" key="2">
    <source>
        <dbReference type="Proteomes" id="UP000509702"/>
    </source>
</evidence>
<gene>
    <name evidence="1" type="ORF">HUE56_23915</name>
</gene>